<organism evidence="2">
    <name type="scientific">Faunusvirus sp</name>
    <dbReference type="NCBI Taxonomy" id="2487766"/>
    <lineage>
        <taxon>Viruses</taxon>
        <taxon>Varidnaviria</taxon>
        <taxon>Bamfordvirae</taxon>
        <taxon>Nucleocytoviricota</taxon>
        <taxon>Megaviricetes</taxon>
        <taxon>Imitervirales</taxon>
        <taxon>Mimiviridae</taxon>
    </lineage>
</organism>
<protein>
    <submittedName>
        <fullName evidence="2">Uncharacterized protein</fullName>
    </submittedName>
</protein>
<feature type="compositionally biased region" description="Polar residues" evidence="1">
    <location>
        <begin position="7"/>
        <end position="31"/>
    </location>
</feature>
<evidence type="ECO:0000256" key="1">
    <source>
        <dbReference type="SAM" id="MobiDB-lite"/>
    </source>
</evidence>
<feature type="region of interest" description="Disordered" evidence="1">
    <location>
        <begin position="82"/>
        <end position="121"/>
    </location>
</feature>
<proteinExistence type="predicted"/>
<sequence length="291" mass="33912">MSDRSEMLTNQKPSFANVTSGTTRAAGTEQVNVPVVNPMQSLILTNAKQSSIGRVDAVQLSTGRVEALKKDVMKDEIALKERERECEREKEKQKEKEKENEREKERSQLSDKEPEKETEQEVVRFSGILGSSLMLKEENRKKFPSLTFDEIKLNFKTFMLLKENEKLYLRNYKFLEIDDASFPTFARFVKDRIWDGYSREDIIDFIIHLTDEISKFYDTIDAPDFVADSQQKRTNNTYMTDLHVGIDHIINGIDKIKFTYYSDKAVETRLTMILTKLNTLLYNIKNFLSKN</sequence>
<reference evidence="2" key="1">
    <citation type="submission" date="2018-10" db="EMBL/GenBank/DDBJ databases">
        <title>Hidden diversity of soil giant viruses.</title>
        <authorList>
            <person name="Schulz F."/>
            <person name="Alteio L."/>
            <person name="Goudeau D."/>
            <person name="Ryan E.M."/>
            <person name="Malmstrom R.R."/>
            <person name="Blanchard J."/>
            <person name="Woyke T."/>
        </authorList>
    </citation>
    <scope>NUCLEOTIDE SEQUENCE</scope>
    <source>
        <strain evidence="2">FNV1</strain>
    </source>
</reference>
<feature type="region of interest" description="Disordered" evidence="1">
    <location>
        <begin position="1"/>
        <end position="32"/>
    </location>
</feature>
<dbReference type="EMBL" id="MK072132">
    <property type="protein sequence ID" value="AYV78995.1"/>
    <property type="molecule type" value="Genomic_DNA"/>
</dbReference>
<gene>
    <name evidence="2" type="ORF">Faunusvirus1_15</name>
</gene>
<name>A0A3G4ZVS2_9VIRU</name>
<accession>A0A3G4ZVS2</accession>
<evidence type="ECO:0000313" key="2">
    <source>
        <dbReference type="EMBL" id="AYV78995.1"/>
    </source>
</evidence>